<gene>
    <name evidence="6" type="ORF">BDK51DRAFT_28484</name>
</gene>
<dbReference type="OrthoDB" id="446293at2759"/>
<dbReference type="AlphaFoldDB" id="A0A4P9VZJ7"/>
<evidence type="ECO:0000313" key="7">
    <source>
        <dbReference type="Proteomes" id="UP000269721"/>
    </source>
</evidence>
<evidence type="ECO:0000256" key="2">
    <source>
        <dbReference type="ARBA" id="ARBA00022490"/>
    </source>
</evidence>
<dbReference type="InterPro" id="IPR046982">
    <property type="entry name" value="BIN3/RVS161-like"/>
</dbReference>
<evidence type="ECO:0000259" key="5">
    <source>
        <dbReference type="PROSITE" id="PS51021"/>
    </source>
</evidence>
<dbReference type="InterPro" id="IPR027267">
    <property type="entry name" value="AH/BAR_dom_sf"/>
</dbReference>
<keyword evidence="4" id="KW-0175">Coiled coil</keyword>
<dbReference type="InterPro" id="IPR004148">
    <property type="entry name" value="BAR_dom"/>
</dbReference>
<feature type="domain" description="BAR" evidence="5">
    <location>
        <begin position="17"/>
        <end position="258"/>
    </location>
</feature>
<evidence type="ECO:0000256" key="1">
    <source>
        <dbReference type="ARBA" id="ARBA00004245"/>
    </source>
</evidence>
<evidence type="ECO:0000256" key="4">
    <source>
        <dbReference type="SAM" id="Coils"/>
    </source>
</evidence>
<dbReference type="Pfam" id="PF03114">
    <property type="entry name" value="BAR"/>
    <property type="match status" value="1"/>
</dbReference>
<dbReference type="EMBL" id="ML000825">
    <property type="protein sequence ID" value="RKO83798.1"/>
    <property type="molecule type" value="Genomic_DNA"/>
</dbReference>
<dbReference type="PROSITE" id="PS51021">
    <property type="entry name" value="BAR"/>
    <property type="match status" value="1"/>
</dbReference>
<reference evidence="7" key="1">
    <citation type="journal article" date="2018" name="Nat. Microbiol.">
        <title>Leveraging single-cell genomics to expand the fungal tree of life.</title>
        <authorList>
            <person name="Ahrendt S.R."/>
            <person name="Quandt C.A."/>
            <person name="Ciobanu D."/>
            <person name="Clum A."/>
            <person name="Salamov A."/>
            <person name="Andreopoulos B."/>
            <person name="Cheng J.F."/>
            <person name="Woyke T."/>
            <person name="Pelin A."/>
            <person name="Henrissat B."/>
            <person name="Reynolds N.K."/>
            <person name="Benny G.L."/>
            <person name="Smith M.E."/>
            <person name="James T.Y."/>
            <person name="Grigoriev I.V."/>
        </authorList>
    </citation>
    <scope>NUCLEOTIDE SEQUENCE [LARGE SCALE GENOMIC DNA]</scope>
</reference>
<comment type="subcellular location">
    <subcellularLocation>
        <location evidence="1">Cytoplasm</location>
        <location evidence="1">Cytoskeleton</location>
    </subcellularLocation>
</comment>
<keyword evidence="3" id="KW-0206">Cytoskeleton</keyword>
<dbReference type="GO" id="GO:0051666">
    <property type="term" value="P:actin cortical patch localization"/>
    <property type="evidence" value="ECO:0007669"/>
    <property type="project" value="InterPro"/>
</dbReference>
<dbReference type="Gene3D" id="1.20.1270.60">
    <property type="entry name" value="Arfaptin homology (AH) domain/BAR domain"/>
    <property type="match status" value="1"/>
</dbReference>
<dbReference type="FunFam" id="1.20.1270.60:FF:000014">
    <property type="entry name" value="Protein hob3, variant"/>
    <property type="match status" value="1"/>
</dbReference>
<feature type="coiled-coil region" evidence="4">
    <location>
        <begin position="25"/>
        <end position="59"/>
    </location>
</feature>
<dbReference type="Proteomes" id="UP000269721">
    <property type="component" value="Unassembled WGS sequence"/>
</dbReference>
<dbReference type="PRINTS" id="PR01251">
    <property type="entry name" value="AMPHIPHYSIN"/>
</dbReference>
<keyword evidence="2" id="KW-0963">Cytoplasm</keyword>
<dbReference type="GO" id="GO:0008289">
    <property type="term" value="F:lipid binding"/>
    <property type="evidence" value="ECO:0007669"/>
    <property type="project" value="TreeGrafter"/>
</dbReference>
<keyword evidence="7" id="KW-1185">Reference proteome</keyword>
<dbReference type="GO" id="GO:0031097">
    <property type="term" value="C:medial cortex"/>
    <property type="evidence" value="ECO:0007669"/>
    <property type="project" value="TreeGrafter"/>
</dbReference>
<dbReference type="SUPFAM" id="SSF103657">
    <property type="entry name" value="BAR/IMD domain-like"/>
    <property type="match status" value="1"/>
</dbReference>
<name>A0A4P9VZJ7_9FUNG</name>
<dbReference type="SMART" id="SM00721">
    <property type="entry name" value="BAR"/>
    <property type="match status" value="1"/>
</dbReference>
<dbReference type="GO" id="GO:0043332">
    <property type="term" value="C:mating projection tip"/>
    <property type="evidence" value="ECO:0007669"/>
    <property type="project" value="TreeGrafter"/>
</dbReference>
<evidence type="ECO:0000256" key="3">
    <source>
        <dbReference type="ARBA" id="ARBA00023212"/>
    </source>
</evidence>
<proteinExistence type="predicted"/>
<accession>A0A4P9VZJ7</accession>
<dbReference type="GO" id="GO:0097320">
    <property type="term" value="P:plasma membrane tubulation"/>
    <property type="evidence" value="ECO:0007669"/>
    <property type="project" value="TreeGrafter"/>
</dbReference>
<dbReference type="PANTHER" id="PTHR47174:SF3">
    <property type="entry name" value="BRIDGING INTEGRATOR 3"/>
    <property type="match status" value="1"/>
</dbReference>
<dbReference type="PANTHER" id="PTHR47174">
    <property type="entry name" value="BRIDGING INTEGRATOR 3"/>
    <property type="match status" value="1"/>
</dbReference>
<sequence length="259" mass="29452">MSWKGFTKAVSRATTSVMQSTGAIDKTVDREFEEEERRYRSLENKVEKLHKEAKGYLDAVRAMTLAQQRIAETVNNFYEDGAPLGYAGMQYKTAVEQMDEEARTELDTNYRTTVLDPLGKFIAVFPDFNEAIKRRQKKLLDYDRLRSQARKLVEKPSDDPGKLPRAESEANAAREVYESLNRQLVTEIPKLVDLRVPYIDPSFEALVKSQLVFNEAAFYKLDAIKTAFPGNGGLEHGIDRQVEDVLQQMRDLTICGSGN</sequence>
<protein>
    <recommendedName>
        <fullName evidence="5">BAR domain-containing protein</fullName>
    </recommendedName>
</protein>
<evidence type="ECO:0000313" key="6">
    <source>
        <dbReference type="EMBL" id="RKO83798.1"/>
    </source>
</evidence>
<dbReference type="GO" id="GO:0006897">
    <property type="term" value="P:endocytosis"/>
    <property type="evidence" value="ECO:0007669"/>
    <property type="project" value="InterPro"/>
</dbReference>
<dbReference type="GO" id="GO:1990528">
    <property type="term" value="C:Rvs161p-Rvs167p complex"/>
    <property type="evidence" value="ECO:0007669"/>
    <property type="project" value="TreeGrafter"/>
</dbReference>
<organism evidence="6 7">
    <name type="scientific">Blyttiomyces helicus</name>
    <dbReference type="NCBI Taxonomy" id="388810"/>
    <lineage>
        <taxon>Eukaryota</taxon>
        <taxon>Fungi</taxon>
        <taxon>Fungi incertae sedis</taxon>
        <taxon>Chytridiomycota</taxon>
        <taxon>Chytridiomycota incertae sedis</taxon>
        <taxon>Chytridiomycetes</taxon>
        <taxon>Chytridiomycetes incertae sedis</taxon>
        <taxon>Blyttiomyces</taxon>
    </lineage>
</organism>
<dbReference type="GO" id="GO:0015629">
    <property type="term" value="C:actin cytoskeleton"/>
    <property type="evidence" value="ECO:0007669"/>
    <property type="project" value="TreeGrafter"/>
</dbReference>